<evidence type="ECO:0000313" key="7">
    <source>
        <dbReference type="Proteomes" id="UP000480275"/>
    </source>
</evidence>
<reference evidence="6 7" key="1">
    <citation type="submission" date="2019-10" db="EMBL/GenBank/DDBJ databases">
        <title>Whole-genome sequence of the purple nonsulfur photosynthetic bacterium Rhodocyclus tenuis.</title>
        <authorList>
            <person name="Kyndt J.A."/>
            <person name="Meyer T.E."/>
        </authorList>
    </citation>
    <scope>NUCLEOTIDE SEQUENCE [LARGE SCALE GENOMIC DNA]</scope>
    <source>
        <strain evidence="6 7">DSM 110</strain>
    </source>
</reference>
<dbReference type="InterPro" id="IPR039261">
    <property type="entry name" value="FNR_nucleotide-bd"/>
</dbReference>
<comment type="cofactor">
    <cofactor evidence="1">
        <name>FAD</name>
        <dbReference type="ChEBI" id="CHEBI:57692"/>
    </cofactor>
</comment>
<dbReference type="PROSITE" id="PS00197">
    <property type="entry name" value="2FE2S_FER_1"/>
    <property type="match status" value="1"/>
</dbReference>
<dbReference type="Proteomes" id="UP000480275">
    <property type="component" value="Unassembled WGS sequence"/>
</dbReference>
<keyword evidence="2" id="KW-0479">Metal-binding</keyword>
<feature type="domain" description="2Fe-2S ferredoxin-type" evidence="4">
    <location>
        <begin position="1"/>
        <end position="93"/>
    </location>
</feature>
<dbReference type="InterPro" id="IPR006058">
    <property type="entry name" value="2Fe2S_fd_BS"/>
</dbReference>
<comment type="caution">
    <text evidence="6">The sequence shown here is derived from an EMBL/GenBank/DDBJ whole genome shotgun (WGS) entry which is preliminary data.</text>
</comment>
<evidence type="ECO:0000259" key="5">
    <source>
        <dbReference type="PROSITE" id="PS51384"/>
    </source>
</evidence>
<dbReference type="InterPro" id="IPR008333">
    <property type="entry name" value="Cbr1-like_FAD-bd_dom"/>
</dbReference>
<protein>
    <submittedName>
        <fullName evidence="6">2Fe-2S iron-sulfur cluster binding domain-containing protein</fullName>
    </submittedName>
</protein>
<dbReference type="Gene3D" id="3.40.50.80">
    <property type="entry name" value="Nucleotide-binding domain of ferredoxin-NADP reductase (FNR) module"/>
    <property type="match status" value="1"/>
</dbReference>
<gene>
    <name evidence="6" type="ORF">GHK24_06595</name>
</gene>
<dbReference type="InterPro" id="IPR001709">
    <property type="entry name" value="Flavoprot_Pyr_Nucl_cyt_Rdtase"/>
</dbReference>
<dbReference type="InterPro" id="IPR036010">
    <property type="entry name" value="2Fe-2S_ferredoxin-like_sf"/>
</dbReference>
<dbReference type="PRINTS" id="PR00371">
    <property type="entry name" value="FPNCR"/>
</dbReference>
<dbReference type="CDD" id="cd06189">
    <property type="entry name" value="flavin_oxioreductase"/>
    <property type="match status" value="1"/>
</dbReference>
<dbReference type="SUPFAM" id="SSF63380">
    <property type="entry name" value="Riboflavin synthase domain-like"/>
    <property type="match status" value="1"/>
</dbReference>
<dbReference type="InterPro" id="IPR012675">
    <property type="entry name" value="Beta-grasp_dom_sf"/>
</dbReference>
<dbReference type="InterPro" id="IPR017938">
    <property type="entry name" value="Riboflavin_synthase-like_b-brl"/>
</dbReference>
<dbReference type="Gene3D" id="3.10.20.30">
    <property type="match status" value="1"/>
</dbReference>
<evidence type="ECO:0000256" key="3">
    <source>
        <dbReference type="ARBA" id="ARBA00034078"/>
    </source>
</evidence>
<dbReference type="PROSITE" id="PS51384">
    <property type="entry name" value="FAD_FR"/>
    <property type="match status" value="1"/>
</dbReference>
<evidence type="ECO:0000313" key="6">
    <source>
        <dbReference type="EMBL" id="MQY51439.1"/>
    </source>
</evidence>
<evidence type="ECO:0000259" key="4">
    <source>
        <dbReference type="PROSITE" id="PS51085"/>
    </source>
</evidence>
<dbReference type="InterPro" id="IPR017927">
    <property type="entry name" value="FAD-bd_FR_type"/>
</dbReference>
<feature type="domain" description="FAD-binding FR-type" evidence="5">
    <location>
        <begin position="100"/>
        <end position="200"/>
    </location>
</feature>
<dbReference type="PANTHER" id="PTHR47354">
    <property type="entry name" value="NADH OXIDOREDUCTASE HCR"/>
    <property type="match status" value="1"/>
</dbReference>
<dbReference type="Gene3D" id="2.40.30.10">
    <property type="entry name" value="Translation factors"/>
    <property type="match status" value="1"/>
</dbReference>
<accession>A0A6L5JW28</accession>
<dbReference type="Pfam" id="PF00175">
    <property type="entry name" value="NAD_binding_1"/>
    <property type="match status" value="1"/>
</dbReference>
<dbReference type="GO" id="GO:0051537">
    <property type="term" value="F:2 iron, 2 sulfur cluster binding"/>
    <property type="evidence" value="ECO:0007669"/>
    <property type="project" value="UniProtKB-KW"/>
</dbReference>
<dbReference type="AlphaFoldDB" id="A0A6L5JW28"/>
<dbReference type="InterPro" id="IPR001041">
    <property type="entry name" value="2Fe-2S_ferredoxin-type"/>
</dbReference>
<evidence type="ECO:0000256" key="1">
    <source>
        <dbReference type="ARBA" id="ARBA00001974"/>
    </source>
</evidence>
<dbReference type="InterPro" id="IPR050415">
    <property type="entry name" value="MRET"/>
</dbReference>
<dbReference type="EMBL" id="WIXJ01000003">
    <property type="protein sequence ID" value="MQY51439.1"/>
    <property type="molecule type" value="Genomic_DNA"/>
</dbReference>
<name>A0A6L5JW28_RHOTE</name>
<sequence length="346" mass="37482">MQFAVSIQPGGQQFFAAPDETILDTALRQGVFLPHGCRDGVCGACRGKVLAGTVEHGAVREQALSAADRAAGSVLLCRAYARSDLVVAVRTASTSRDIPPRTLPARVHRLQRAAPDIMIVELKLPASERLDFFAGQYIDILLADGRRRSYSLANAPADGTLLQLHIRHVDGGVFTERVFSRLAERDILRINGPHGSFYLREDSDKPLLLIAGGAGFAPIKSIVEQAIARGLSRPIALYWGGRRRADLYLGDLPEHWAAKHAHIRYVLVLSEACAADHWTGRLGLVHRAALADLPDLSAYQAYVCGSPAMVDAARRDLIEQGHLPEHEFFADAFTPAHAGASAPPTL</sequence>
<keyword evidence="2" id="KW-0411">Iron-sulfur</keyword>
<dbReference type="InterPro" id="IPR001433">
    <property type="entry name" value="OxRdtase_FAD/NAD-bd"/>
</dbReference>
<dbReference type="Pfam" id="PF00111">
    <property type="entry name" value="Fer2"/>
    <property type="match status" value="1"/>
</dbReference>
<dbReference type="CDD" id="cd00207">
    <property type="entry name" value="fer2"/>
    <property type="match status" value="1"/>
</dbReference>
<dbReference type="PANTHER" id="PTHR47354:SF5">
    <property type="entry name" value="PROTEIN RFBI"/>
    <property type="match status" value="1"/>
</dbReference>
<dbReference type="Pfam" id="PF00970">
    <property type="entry name" value="FAD_binding_6"/>
    <property type="match status" value="1"/>
</dbReference>
<proteinExistence type="predicted"/>
<dbReference type="PROSITE" id="PS51085">
    <property type="entry name" value="2FE2S_FER_2"/>
    <property type="match status" value="1"/>
</dbReference>
<evidence type="ECO:0000256" key="2">
    <source>
        <dbReference type="ARBA" id="ARBA00022714"/>
    </source>
</evidence>
<dbReference type="PRINTS" id="PR00410">
    <property type="entry name" value="PHEHYDRXLASE"/>
</dbReference>
<organism evidence="6 7">
    <name type="scientific">Rhodocyclus tenuis</name>
    <name type="common">Rhodospirillum tenue</name>
    <dbReference type="NCBI Taxonomy" id="1066"/>
    <lineage>
        <taxon>Bacteria</taxon>
        <taxon>Pseudomonadati</taxon>
        <taxon>Pseudomonadota</taxon>
        <taxon>Betaproteobacteria</taxon>
        <taxon>Rhodocyclales</taxon>
        <taxon>Rhodocyclaceae</taxon>
        <taxon>Rhodocyclus</taxon>
    </lineage>
</organism>
<dbReference type="OrthoDB" id="9806195at2"/>
<dbReference type="SUPFAM" id="SSF52343">
    <property type="entry name" value="Ferredoxin reductase-like, C-terminal NADP-linked domain"/>
    <property type="match status" value="1"/>
</dbReference>
<dbReference type="GO" id="GO:0016491">
    <property type="term" value="F:oxidoreductase activity"/>
    <property type="evidence" value="ECO:0007669"/>
    <property type="project" value="InterPro"/>
</dbReference>
<keyword evidence="2" id="KW-0408">Iron</keyword>
<keyword evidence="2" id="KW-0001">2Fe-2S</keyword>
<comment type="cofactor">
    <cofactor evidence="3">
        <name>[2Fe-2S] cluster</name>
        <dbReference type="ChEBI" id="CHEBI:190135"/>
    </cofactor>
</comment>
<dbReference type="SUPFAM" id="SSF54292">
    <property type="entry name" value="2Fe-2S ferredoxin-like"/>
    <property type="match status" value="1"/>
</dbReference>